<keyword evidence="2" id="KW-1133">Transmembrane helix</keyword>
<dbReference type="OrthoDB" id="7605411at2"/>
<evidence type="ECO:0000313" key="3">
    <source>
        <dbReference type="EMBL" id="PTW46866.1"/>
    </source>
</evidence>
<feature type="transmembrane region" description="Helical" evidence="2">
    <location>
        <begin position="119"/>
        <end position="143"/>
    </location>
</feature>
<evidence type="ECO:0000256" key="1">
    <source>
        <dbReference type="SAM" id="MobiDB-lite"/>
    </source>
</evidence>
<evidence type="ECO:0000313" key="4">
    <source>
        <dbReference type="Proteomes" id="UP000244013"/>
    </source>
</evidence>
<dbReference type="GeneID" id="91005897"/>
<feature type="region of interest" description="Disordered" evidence="1">
    <location>
        <begin position="1"/>
        <end position="24"/>
    </location>
</feature>
<organism evidence="3 4">
    <name type="scientific">Sphingomonas faeni</name>
    <dbReference type="NCBI Taxonomy" id="185950"/>
    <lineage>
        <taxon>Bacteria</taxon>
        <taxon>Pseudomonadati</taxon>
        <taxon>Pseudomonadota</taxon>
        <taxon>Alphaproteobacteria</taxon>
        <taxon>Sphingomonadales</taxon>
        <taxon>Sphingomonadaceae</taxon>
        <taxon>Sphingomonas</taxon>
    </lineage>
</organism>
<keyword evidence="2" id="KW-0472">Membrane</keyword>
<evidence type="ECO:0000256" key="2">
    <source>
        <dbReference type="SAM" id="Phobius"/>
    </source>
</evidence>
<dbReference type="Proteomes" id="UP000244013">
    <property type="component" value="Unassembled WGS sequence"/>
</dbReference>
<feature type="compositionally biased region" description="Basic and acidic residues" evidence="1">
    <location>
        <begin position="12"/>
        <end position="23"/>
    </location>
</feature>
<dbReference type="EMBL" id="QAYE01000004">
    <property type="protein sequence ID" value="PTW46866.1"/>
    <property type="molecule type" value="Genomic_DNA"/>
</dbReference>
<reference evidence="3 4" key="1">
    <citation type="submission" date="2018-04" db="EMBL/GenBank/DDBJ databases">
        <title>Genomic Encyclopedia of Type Strains, Phase III (KMG-III): the genomes of soil and plant-associated and newly described type strains.</title>
        <authorList>
            <person name="Whitman W."/>
        </authorList>
    </citation>
    <scope>NUCLEOTIDE SEQUENCE [LARGE SCALE GENOMIC DNA]</scope>
    <source>
        <strain evidence="3 4">MA-olki</strain>
    </source>
</reference>
<gene>
    <name evidence="3" type="ORF">C8J25_104204</name>
</gene>
<proteinExistence type="predicted"/>
<dbReference type="RefSeq" id="WP_107954173.1">
    <property type="nucleotide sequence ID" value="NZ_QAYE01000004.1"/>
</dbReference>
<name>A0A2T5U5R8_9SPHN</name>
<accession>A0A2T5U5R8</accession>
<comment type="caution">
    <text evidence="3">The sequence shown here is derived from an EMBL/GenBank/DDBJ whole genome shotgun (WGS) entry which is preliminary data.</text>
</comment>
<dbReference type="AlphaFoldDB" id="A0A2T5U5R8"/>
<keyword evidence="2" id="KW-0812">Transmembrane</keyword>
<feature type="transmembrane region" description="Helical" evidence="2">
    <location>
        <begin position="85"/>
        <end position="107"/>
    </location>
</feature>
<protein>
    <submittedName>
        <fullName evidence="3">Uncharacterized protein</fullName>
    </submittedName>
</protein>
<sequence>MATDPPESPRSATERASLEDIDRAPVSLPVTEPVDYRGELETLRERFNEVTADKDRIQQDFEELRRGSSTIAELDKLIAPSAKKAFTYMSVYSGGAFALLVLDGSHWQSFDLDESVLDLLVGSTAVTVLGLVGMVLTGIFVGARKAISKTE</sequence>